<evidence type="ECO:0000259" key="20">
    <source>
        <dbReference type="Pfam" id="PF07732"/>
    </source>
</evidence>
<dbReference type="InterPro" id="IPR045087">
    <property type="entry name" value="Cu-oxidase_fam"/>
</dbReference>
<keyword evidence="11" id="KW-0574">Periplasm</keyword>
<dbReference type="EC" id="1.7.2.1" evidence="6 18"/>
<comment type="cofactor">
    <cofactor evidence="18">
        <name>Cu(2+)</name>
        <dbReference type="ChEBI" id="CHEBI:29036"/>
    </cofactor>
    <text evidence="18">Binds 1 Cu(+) ion.</text>
</comment>
<comment type="subcellular location">
    <subcellularLocation>
        <location evidence="2">Periplasm</location>
    </subcellularLocation>
</comment>
<evidence type="ECO:0000256" key="14">
    <source>
        <dbReference type="ARBA" id="ARBA00023008"/>
    </source>
</evidence>
<evidence type="ECO:0000256" key="12">
    <source>
        <dbReference type="ARBA" id="ARBA00022827"/>
    </source>
</evidence>
<sequence length="363" mass="39124">MSVLRSVLRVCVLVGSCAGSLALAGGAEGLQRVQVELLAPPQVHPHEQVASGPPKVVQFRMTVEEKKRVIDDQGTTLQAMTFNGSMPGPTLVVHEGDYIELTLVNPATNSMPHNIDFHAATGALGGAGLTQVVPGQEVVLRFKADRSGTFVYHCAPPGMVPWHVVSGMSGALMVLPRDGLHDPQGKPLRYDRVYTIGESDLYIPKDKDGHYKDYPTLASSYEDTRAVMRTLTPSHVVFNGRVGALTGANALTAKVGESVLFIHSQANRDSRPHLIGGHGDWVWTTGKFANPPQRNMETWFIPGGSAVAALYTFKQPGTYVYLSHNLIEAMELGALAQVKVEGQWDDDLMTQVKAPGPITQGGK</sequence>
<dbReference type="CDD" id="cd11020">
    <property type="entry name" value="CuRO_1_CuNIR"/>
    <property type="match status" value="1"/>
</dbReference>
<evidence type="ECO:0000256" key="1">
    <source>
        <dbReference type="ARBA" id="ARBA00001974"/>
    </source>
</evidence>
<keyword evidence="14 17" id="KW-0186">Copper</keyword>
<dbReference type="InterPro" id="IPR008972">
    <property type="entry name" value="Cupredoxin"/>
</dbReference>
<evidence type="ECO:0000256" key="11">
    <source>
        <dbReference type="ARBA" id="ARBA00022764"/>
    </source>
</evidence>
<dbReference type="GO" id="GO:0042128">
    <property type="term" value="P:nitrate assimilation"/>
    <property type="evidence" value="ECO:0007669"/>
    <property type="project" value="UniProtKB-KW"/>
</dbReference>
<dbReference type="InterPro" id="IPR001117">
    <property type="entry name" value="Cu-oxidase_2nd"/>
</dbReference>
<dbReference type="InterPro" id="IPR011707">
    <property type="entry name" value="Cu-oxidase-like_N"/>
</dbReference>
<feature type="chain" id="PRO_5015213616" description="Copper-containing nitrite reductase" evidence="18">
    <location>
        <begin position="25"/>
        <end position="363"/>
    </location>
</feature>
<dbReference type="Gene3D" id="2.60.40.420">
    <property type="entry name" value="Cupredoxins - blue copper proteins"/>
    <property type="match status" value="2"/>
</dbReference>
<evidence type="ECO:0000256" key="4">
    <source>
        <dbReference type="ARBA" id="ARBA00010609"/>
    </source>
</evidence>
<dbReference type="Pfam" id="PF00394">
    <property type="entry name" value="Cu-oxidase"/>
    <property type="match status" value="1"/>
</dbReference>
<organism evidence="21 22">
    <name type="scientific">Pseudomonas chlororaphis</name>
    <dbReference type="NCBI Taxonomy" id="587753"/>
    <lineage>
        <taxon>Bacteria</taxon>
        <taxon>Pseudomonadati</taxon>
        <taxon>Pseudomonadota</taxon>
        <taxon>Gammaproteobacteria</taxon>
        <taxon>Pseudomonadales</taxon>
        <taxon>Pseudomonadaceae</taxon>
        <taxon>Pseudomonas</taxon>
    </lineage>
</organism>
<dbReference type="GO" id="GO:0005507">
    <property type="term" value="F:copper ion binding"/>
    <property type="evidence" value="ECO:0007669"/>
    <property type="project" value="InterPro"/>
</dbReference>
<dbReference type="KEGG" id="pcz:PCL1606_07560"/>
<feature type="binding site" description="type 1 copper site" evidence="17">
    <location>
        <position position="118"/>
    </location>
    <ligand>
        <name>Cu cation</name>
        <dbReference type="ChEBI" id="CHEBI:23378"/>
        <label>1</label>
    </ligand>
</feature>
<comment type="pathway">
    <text evidence="3">Nitrogen metabolism; nitrate reduction (denitrification); dinitrogen from nitrate: step 2/4.</text>
</comment>
<evidence type="ECO:0000256" key="16">
    <source>
        <dbReference type="ARBA" id="ARBA00049340"/>
    </source>
</evidence>
<evidence type="ECO:0000259" key="19">
    <source>
        <dbReference type="Pfam" id="PF00394"/>
    </source>
</evidence>
<dbReference type="GO" id="GO:0019333">
    <property type="term" value="P:denitrification pathway"/>
    <property type="evidence" value="ECO:0007669"/>
    <property type="project" value="UniProtKB-UniPathway"/>
</dbReference>
<dbReference type="UniPathway" id="UPA00652">
    <property type="reaction ID" value="UER00707"/>
</dbReference>
<feature type="binding site" description="type 1 copper site" evidence="17">
    <location>
        <position position="153"/>
    </location>
    <ligand>
        <name>Cu cation</name>
        <dbReference type="ChEBI" id="CHEBI:23378"/>
        <label>1</label>
    </ligand>
</feature>
<comment type="cofactor">
    <cofactor evidence="18">
        <name>Cu(+)</name>
        <dbReference type="ChEBI" id="CHEBI:49552"/>
    </cofactor>
    <text evidence="18">Binds 1 Cu(+) ion.</text>
</comment>
<dbReference type="CDD" id="cd04208">
    <property type="entry name" value="CuRO_2_CuNIR"/>
    <property type="match status" value="1"/>
</dbReference>
<gene>
    <name evidence="21" type="ORF">PCL1606_07560</name>
</gene>
<keyword evidence="10" id="KW-0677">Repeat</keyword>
<evidence type="ECO:0000313" key="22">
    <source>
        <dbReference type="Proteomes" id="UP000032748"/>
    </source>
</evidence>
<comment type="subunit">
    <text evidence="5 18">Homotrimer.</text>
</comment>
<accession>A0A0D5XT08</accession>
<keyword evidence="15" id="KW-0534">Nitrate assimilation</keyword>
<dbReference type="Pfam" id="PF07732">
    <property type="entry name" value="Cu-oxidase_3"/>
    <property type="match status" value="1"/>
</dbReference>
<evidence type="ECO:0000256" key="15">
    <source>
        <dbReference type="ARBA" id="ARBA00023063"/>
    </source>
</evidence>
<keyword evidence="18" id="KW-0732">Signal</keyword>
<dbReference type="PANTHER" id="PTHR11709">
    <property type="entry name" value="MULTI-COPPER OXIDASE"/>
    <property type="match status" value="1"/>
</dbReference>
<evidence type="ECO:0000256" key="3">
    <source>
        <dbReference type="ARBA" id="ARBA00005127"/>
    </source>
</evidence>
<evidence type="ECO:0000256" key="13">
    <source>
        <dbReference type="ARBA" id="ARBA00023002"/>
    </source>
</evidence>
<dbReference type="InterPro" id="IPR001287">
    <property type="entry name" value="NO2-reductase_Cu"/>
</dbReference>
<evidence type="ECO:0000256" key="6">
    <source>
        <dbReference type="ARBA" id="ARBA00011882"/>
    </source>
</evidence>
<feature type="binding site" description="type 1 copper site" evidence="17">
    <location>
        <position position="154"/>
    </location>
    <ligand>
        <name>Cu cation</name>
        <dbReference type="ChEBI" id="CHEBI:23378"/>
        <label>1</label>
    </ligand>
</feature>
<evidence type="ECO:0000256" key="18">
    <source>
        <dbReference type="RuleBase" id="RU365025"/>
    </source>
</evidence>
<dbReference type="PANTHER" id="PTHR11709:SF394">
    <property type="entry name" value="FI03373P-RELATED"/>
    <property type="match status" value="1"/>
</dbReference>
<dbReference type="RefSeq" id="WP_045881098.1">
    <property type="nucleotide sequence ID" value="NZ_CP011110.1"/>
</dbReference>
<proteinExistence type="inferred from homology"/>
<dbReference type="GO" id="GO:0042597">
    <property type="term" value="C:periplasmic space"/>
    <property type="evidence" value="ECO:0007669"/>
    <property type="project" value="UniProtKB-SubCell"/>
</dbReference>
<keyword evidence="13 18" id="KW-0560">Oxidoreductase</keyword>
<keyword evidence="9 17" id="KW-0479">Metal-binding</keyword>
<dbReference type="PATRIC" id="fig|587753.10.peg.757"/>
<feature type="binding site" description="type 1 copper site" evidence="17">
    <location>
        <position position="168"/>
    </location>
    <ligand>
        <name>Cu cation</name>
        <dbReference type="ChEBI" id="CHEBI:23378"/>
        <label>1</label>
    </ligand>
</feature>
<evidence type="ECO:0000256" key="17">
    <source>
        <dbReference type="PIRSR" id="PIRSR601287-1"/>
    </source>
</evidence>
<evidence type="ECO:0000256" key="7">
    <source>
        <dbReference type="ARBA" id="ARBA00017290"/>
    </source>
</evidence>
<feature type="binding site" description="type 1 copper site" evidence="17">
    <location>
        <position position="163"/>
    </location>
    <ligand>
        <name>Cu cation</name>
        <dbReference type="ChEBI" id="CHEBI:23378"/>
        <label>1</label>
    </ligand>
</feature>
<name>A0A0D5XT08_9PSED</name>
<dbReference type="Proteomes" id="UP000032748">
    <property type="component" value="Chromosome"/>
</dbReference>
<feature type="binding site" description="type 1 copper site" evidence="17">
    <location>
        <position position="324"/>
    </location>
    <ligand>
        <name>Cu cation</name>
        <dbReference type="ChEBI" id="CHEBI:23378"/>
        <label>1</label>
    </ligand>
</feature>
<dbReference type="GO" id="GO:0050421">
    <property type="term" value="F:nitrite reductase (NO-forming) activity"/>
    <property type="evidence" value="ECO:0007669"/>
    <property type="project" value="UniProtKB-EC"/>
</dbReference>
<dbReference type="AlphaFoldDB" id="A0A0D5XT08"/>
<feature type="signal peptide" evidence="18">
    <location>
        <begin position="1"/>
        <end position="24"/>
    </location>
</feature>
<keyword evidence="8" id="KW-0285">Flavoprotein</keyword>
<evidence type="ECO:0000256" key="2">
    <source>
        <dbReference type="ARBA" id="ARBA00004418"/>
    </source>
</evidence>
<evidence type="ECO:0000256" key="10">
    <source>
        <dbReference type="ARBA" id="ARBA00022737"/>
    </source>
</evidence>
<dbReference type="OrthoDB" id="9757546at2"/>
<evidence type="ECO:0000256" key="9">
    <source>
        <dbReference type="ARBA" id="ARBA00022723"/>
    </source>
</evidence>
<reference evidence="21 22" key="1">
    <citation type="journal article" date="2015" name="Mol. Plant Microbe Interact.">
        <title>Comparative Genomic Analysis of Pseudomonas chlororaphis PCL1606 Reveals New Insight into Antifungal Compounds Involved in Biocontrol.</title>
        <authorList>
            <person name="Calderon C.E."/>
            <person name="Ramos C."/>
            <person name="de Vicente A."/>
            <person name="Cazorla F.M."/>
        </authorList>
    </citation>
    <scope>NUCLEOTIDE SEQUENCE [LARGE SCALE GENOMIC DNA]</scope>
    <source>
        <strain evidence="21 22">PCL1606</strain>
    </source>
</reference>
<dbReference type="SUPFAM" id="SSF49503">
    <property type="entry name" value="Cupredoxins"/>
    <property type="match status" value="2"/>
</dbReference>
<keyword evidence="12" id="KW-0274">FAD</keyword>
<feature type="binding site" description="type 1 copper site" evidence="17">
    <location>
        <position position="113"/>
    </location>
    <ligand>
        <name>Cu cation</name>
        <dbReference type="ChEBI" id="CHEBI:23378"/>
        <label>1</label>
    </ligand>
</feature>
<dbReference type="EMBL" id="CP011110">
    <property type="protein sequence ID" value="AKA22211.1"/>
    <property type="molecule type" value="Genomic_DNA"/>
</dbReference>
<comment type="cofactor">
    <cofactor evidence="1">
        <name>FAD</name>
        <dbReference type="ChEBI" id="CHEBI:57692"/>
    </cofactor>
</comment>
<dbReference type="NCBIfam" id="TIGR02376">
    <property type="entry name" value="Cu_nitrite_red"/>
    <property type="match status" value="1"/>
</dbReference>
<evidence type="ECO:0000256" key="8">
    <source>
        <dbReference type="ARBA" id="ARBA00022630"/>
    </source>
</evidence>
<evidence type="ECO:0000313" key="21">
    <source>
        <dbReference type="EMBL" id="AKA22211.1"/>
    </source>
</evidence>
<evidence type="ECO:0000256" key="5">
    <source>
        <dbReference type="ARBA" id="ARBA00011233"/>
    </source>
</evidence>
<protein>
    <recommendedName>
        <fullName evidence="7 18">Copper-containing nitrite reductase</fullName>
        <ecNumber evidence="6 18">1.7.2.1</ecNumber>
    </recommendedName>
</protein>
<dbReference type="PRINTS" id="PR00695">
    <property type="entry name" value="CUNO2RDTASE"/>
</dbReference>
<comment type="similarity">
    <text evidence="4 18">Belongs to the multicopper oxidase family.</text>
</comment>
<feature type="domain" description="Plastocyanin-like" evidence="19">
    <location>
        <begin position="193"/>
        <end position="343"/>
    </location>
</feature>
<feature type="domain" description="Plastocyanin-like" evidence="20">
    <location>
        <begin position="67"/>
        <end position="177"/>
    </location>
</feature>
<comment type="catalytic activity">
    <reaction evidence="16 18">
        <text>nitric oxide + Fe(III)-[cytochrome c] + H2O = Fe(II)-[cytochrome c] + nitrite + 2 H(+)</text>
        <dbReference type="Rhea" id="RHEA:15233"/>
        <dbReference type="Rhea" id="RHEA-COMP:10350"/>
        <dbReference type="Rhea" id="RHEA-COMP:14399"/>
        <dbReference type="ChEBI" id="CHEBI:15377"/>
        <dbReference type="ChEBI" id="CHEBI:15378"/>
        <dbReference type="ChEBI" id="CHEBI:16301"/>
        <dbReference type="ChEBI" id="CHEBI:16480"/>
        <dbReference type="ChEBI" id="CHEBI:29033"/>
        <dbReference type="ChEBI" id="CHEBI:29034"/>
        <dbReference type="EC" id="1.7.2.1"/>
    </reaction>
</comment>